<evidence type="ECO:0000313" key="2">
    <source>
        <dbReference type="EMBL" id="SHK11221.1"/>
    </source>
</evidence>
<dbReference type="Proteomes" id="UP000190449">
    <property type="component" value="Unassembled WGS sequence"/>
</dbReference>
<gene>
    <name evidence="3" type="ORF">SAMN02745108_00106</name>
    <name evidence="2" type="ORF">SAMN05720469_101107</name>
</gene>
<reference evidence="3 5" key="3">
    <citation type="submission" date="2017-02" db="EMBL/GenBank/DDBJ databases">
        <authorList>
            <person name="Peterson S.W."/>
        </authorList>
    </citation>
    <scope>NUCLEOTIDE SEQUENCE [LARGE SCALE GENOMIC DNA]</scope>
    <source>
        <strain evidence="3 5">ATCC 43854</strain>
    </source>
</reference>
<reference evidence="4" key="1">
    <citation type="submission" date="2016-11" db="EMBL/GenBank/DDBJ databases">
        <authorList>
            <person name="Varghese N."/>
            <person name="Submissions S."/>
        </authorList>
    </citation>
    <scope>NUCLEOTIDE SEQUENCE [LARGE SCALE GENOMIC DNA]</scope>
    <source>
        <strain evidence="4">UWOS</strain>
    </source>
</reference>
<keyword evidence="4" id="KW-1185">Reference proteome</keyword>
<name>A0A1M6PTH9_9BACT</name>
<proteinExistence type="predicted"/>
<dbReference type="EMBL" id="FUWU01000001">
    <property type="protein sequence ID" value="SJZ33354.1"/>
    <property type="molecule type" value="Genomic_DNA"/>
</dbReference>
<dbReference type="InterPro" id="IPR007074">
    <property type="entry name" value="LicD/FKTN/FKRP_NTP_transf"/>
</dbReference>
<dbReference type="PANTHER" id="PTHR43404:SF2">
    <property type="entry name" value="LIPOPOLYSACCHARIDE CHOLINEPHOSPHOTRANSFERASE LICD"/>
    <property type="match status" value="1"/>
</dbReference>
<dbReference type="GO" id="GO:0009100">
    <property type="term" value="P:glycoprotein metabolic process"/>
    <property type="evidence" value="ECO:0007669"/>
    <property type="project" value="UniProtKB-ARBA"/>
</dbReference>
<feature type="domain" description="LicD/FKTN/FKRP nucleotidyltransferase" evidence="1">
    <location>
        <begin position="26"/>
        <end position="225"/>
    </location>
</feature>
<protein>
    <submittedName>
        <fullName evidence="2">Lipopolysaccharide cholinephosphotransferase</fullName>
    </submittedName>
</protein>
<dbReference type="GO" id="GO:0016740">
    <property type="term" value="F:transferase activity"/>
    <property type="evidence" value="ECO:0007669"/>
    <property type="project" value="UniProtKB-KW"/>
</dbReference>
<dbReference type="RefSeq" id="WP_073301722.1">
    <property type="nucleotide sequence ID" value="NZ_FRAW01000001.1"/>
</dbReference>
<evidence type="ECO:0000313" key="4">
    <source>
        <dbReference type="Proteomes" id="UP000184275"/>
    </source>
</evidence>
<organism evidence="2 4">
    <name type="scientific">Fibrobacter intestinalis</name>
    <dbReference type="NCBI Taxonomy" id="28122"/>
    <lineage>
        <taxon>Bacteria</taxon>
        <taxon>Pseudomonadati</taxon>
        <taxon>Fibrobacterota</taxon>
        <taxon>Fibrobacteria</taxon>
        <taxon>Fibrobacterales</taxon>
        <taxon>Fibrobacteraceae</taxon>
        <taxon>Fibrobacter</taxon>
    </lineage>
</organism>
<evidence type="ECO:0000259" key="1">
    <source>
        <dbReference type="Pfam" id="PF04991"/>
    </source>
</evidence>
<dbReference type="PANTHER" id="PTHR43404">
    <property type="entry name" value="LIPOPOLYSACCHARIDE CHOLINEPHOSPHOTRANSFERASE LICD"/>
    <property type="match status" value="1"/>
</dbReference>
<accession>A0A1M6PTH9</accession>
<sequence>MISFDIKRVQERLLKMAKEIASILEDHDIPYQIAFGTLLGAVRHKGFIPWDDDFDFFLFDDSYEKAMEVLQKNISQNMFLENEKTEAHFFHGWARIKDTQSDCQYDLYPQDKSYLHHGLCVDLFRIKKMHGKDFADFRFNEAMNYIKRRKKLGLISDEEFITRQKKFEECFEKDKTNSTKEILAYPFDIGKQYPEDVFPLKKYKFEDTTFFGPQNADNILAMRYGDYRKLPPESERHPHYSQVIFKENE</sequence>
<evidence type="ECO:0000313" key="5">
    <source>
        <dbReference type="Proteomes" id="UP000190449"/>
    </source>
</evidence>
<dbReference type="AlphaFoldDB" id="A0A1M6PTH9"/>
<evidence type="ECO:0000313" key="3">
    <source>
        <dbReference type="EMBL" id="SJZ33354.1"/>
    </source>
</evidence>
<keyword evidence="2" id="KW-0808">Transferase</keyword>
<dbReference type="EMBL" id="FRAW01000001">
    <property type="protein sequence ID" value="SHK11221.1"/>
    <property type="molecule type" value="Genomic_DNA"/>
</dbReference>
<dbReference type="Proteomes" id="UP000184275">
    <property type="component" value="Unassembled WGS sequence"/>
</dbReference>
<dbReference type="InterPro" id="IPR052942">
    <property type="entry name" value="LPS_cholinephosphotransferase"/>
</dbReference>
<accession>A0A1T4JTC0</accession>
<dbReference type="Pfam" id="PF04991">
    <property type="entry name" value="LicD"/>
    <property type="match status" value="1"/>
</dbReference>
<dbReference type="STRING" id="28122.SAMN02745108_00106"/>
<reference evidence="2" key="2">
    <citation type="submission" date="2016-11" db="EMBL/GenBank/DDBJ databases">
        <authorList>
            <person name="Jaros S."/>
            <person name="Januszkiewicz K."/>
            <person name="Wedrychowicz H."/>
        </authorList>
    </citation>
    <scope>NUCLEOTIDE SEQUENCE [LARGE SCALE GENOMIC DNA]</scope>
    <source>
        <strain evidence="2">UWOS</strain>
    </source>
</reference>